<dbReference type="RefSeq" id="WP_326840688.1">
    <property type="nucleotide sequence ID" value="NZ_SVNY01000005.1"/>
</dbReference>
<evidence type="ECO:0000313" key="1">
    <source>
        <dbReference type="EMBL" id="MBE6834110.1"/>
    </source>
</evidence>
<evidence type="ECO:0000313" key="2">
    <source>
        <dbReference type="Proteomes" id="UP000754750"/>
    </source>
</evidence>
<proteinExistence type="predicted"/>
<gene>
    <name evidence="1" type="ORF">E7512_11145</name>
</gene>
<protein>
    <submittedName>
        <fullName evidence="1">Uncharacterized protein</fullName>
    </submittedName>
</protein>
<accession>A0A928KT80</accession>
<organism evidence="1 2">
    <name type="scientific">Faecalispora sporosphaeroides</name>
    <dbReference type="NCBI Taxonomy" id="1549"/>
    <lineage>
        <taxon>Bacteria</taxon>
        <taxon>Bacillati</taxon>
        <taxon>Bacillota</taxon>
        <taxon>Clostridia</taxon>
        <taxon>Eubacteriales</taxon>
        <taxon>Oscillospiraceae</taxon>
        <taxon>Faecalispora</taxon>
    </lineage>
</organism>
<name>A0A928KT80_9FIRM</name>
<sequence>MRSPACKYQQPGFWEWTLGKQDVWNDLFVPPEQLRQPVFVNACVADERRFLLDSNWACYPDTESVLGFVQYIFLPTVFYYVLHPENDRLMVPIQSTAELLEMVQKTDSPHRLAMSGFVFELSAVWQHTGEQRENALRRFCSRFNRYWQREDFQLSLHIFSHAEEVASHLKELVWCEDLFEEEFGYSYAQLDELCTRFTTEPFAKHLLLNWLNTRVGSLT</sequence>
<dbReference type="AlphaFoldDB" id="A0A928KT80"/>
<dbReference type="EMBL" id="SVNY01000005">
    <property type="protein sequence ID" value="MBE6834110.1"/>
    <property type="molecule type" value="Genomic_DNA"/>
</dbReference>
<dbReference type="Proteomes" id="UP000754750">
    <property type="component" value="Unassembled WGS sequence"/>
</dbReference>
<reference evidence="1" key="1">
    <citation type="submission" date="2019-04" db="EMBL/GenBank/DDBJ databases">
        <title>Evolution of Biomass-Degrading Anaerobic Consortia Revealed by Metagenomics.</title>
        <authorList>
            <person name="Peng X."/>
        </authorList>
    </citation>
    <scope>NUCLEOTIDE SEQUENCE</scope>
    <source>
        <strain evidence="1">SIG551</strain>
    </source>
</reference>
<comment type="caution">
    <text evidence="1">The sequence shown here is derived from an EMBL/GenBank/DDBJ whole genome shotgun (WGS) entry which is preliminary data.</text>
</comment>